<dbReference type="PANTHER" id="PTHR43646:SF3">
    <property type="entry name" value="SLR1566 PROTEIN"/>
    <property type="match status" value="1"/>
</dbReference>
<sequence length="399" mass="41272">MAIGSPVPLSETLVRAGAAIALGGAGLALVNRLTVRRLPRGVAAVEPVTVCVPARDEVTRLPALIADLRAQVGVPNLRVLILDDGSTDGTADAARAAIAGDPRCTLIREDSGPPPGWTGKASACARLAARTDAPVLVFVDADVRLAPQAVAAAVAELRARRAALVSPWPRQLAGTAREALVQPLLCWSWASTLPVALADRSRRPSTVVACGQFLVVDGAAYRAVGGHEAVADSPTEDLDLARVLRRAGHRTTVAAAGTLARTRMYRGAEELERGYTRWLWSAYGGSPVAAAAVGTVAALGHLAPPVAAVAGRGSIRRAGAIGYAASVAGRLLARSLESGGTVTGADCLAALAHPLSVAEYLALTARSHRARRRGALRWKGRPLVSTAPDPTALPRREMP</sequence>
<dbReference type="InterPro" id="IPR001173">
    <property type="entry name" value="Glyco_trans_2-like"/>
</dbReference>
<comment type="caution">
    <text evidence="2">The sequence shown here is derived from an EMBL/GenBank/DDBJ whole genome shotgun (WGS) entry which is preliminary data.</text>
</comment>
<dbReference type="AlphaFoldDB" id="A0A366DJI4"/>
<protein>
    <submittedName>
        <fullName evidence="2">Glycosyl transferase family 2</fullName>
    </submittedName>
</protein>
<dbReference type="EMBL" id="QNRE01000006">
    <property type="protein sequence ID" value="RBO90191.1"/>
    <property type="molecule type" value="Genomic_DNA"/>
</dbReference>
<dbReference type="SUPFAM" id="SSF53448">
    <property type="entry name" value="Nucleotide-diphospho-sugar transferases"/>
    <property type="match status" value="1"/>
</dbReference>
<evidence type="ECO:0000313" key="3">
    <source>
        <dbReference type="Proteomes" id="UP000252586"/>
    </source>
</evidence>
<gene>
    <name evidence="2" type="ORF">DFR74_10676</name>
</gene>
<dbReference type="Proteomes" id="UP000252586">
    <property type="component" value="Unassembled WGS sequence"/>
</dbReference>
<dbReference type="GO" id="GO:0016740">
    <property type="term" value="F:transferase activity"/>
    <property type="evidence" value="ECO:0007669"/>
    <property type="project" value="UniProtKB-KW"/>
</dbReference>
<proteinExistence type="predicted"/>
<organism evidence="2 3">
    <name type="scientific">Nocardia puris</name>
    <dbReference type="NCBI Taxonomy" id="208602"/>
    <lineage>
        <taxon>Bacteria</taxon>
        <taxon>Bacillati</taxon>
        <taxon>Actinomycetota</taxon>
        <taxon>Actinomycetes</taxon>
        <taxon>Mycobacteriales</taxon>
        <taxon>Nocardiaceae</taxon>
        <taxon>Nocardia</taxon>
    </lineage>
</organism>
<dbReference type="Gene3D" id="3.90.550.10">
    <property type="entry name" value="Spore Coat Polysaccharide Biosynthesis Protein SpsA, Chain A"/>
    <property type="match status" value="1"/>
</dbReference>
<evidence type="ECO:0000313" key="2">
    <source>
        <dbReference type="EMBL" id="RBO90191.1"/>
    </source>
</evidence>
<name>A0A366DJI4_9NOCA</name>
<dbReference type="STRING" id="1210090.GCA_001613185_04376"/>
<dbReference type="Pfam" id="PF00535">
    <property type="entry name" value="Glycos_transf_2"/>
    <property type="match status" value="1"/>
</dbReference>
<accession>A0A366DJI4</accession>
<feature type="domain" description="Glycosyltransferase 2-like" evidence="1">
    <location>
        <begin position="49"/>
        <end position="214"/>
    </location>
</feature>
<reference evidence="2 3" key="1">
    <citation type="submission" date="2018-06" db="EMBL/GenBank/DDBJ databases">
        <title>Genomic Encyclopedia of Type Strains, Phase IV (KMG-IV): sequencing the most valuable type-strain genomes for metagenomic binning, comparative biology and taxonomic classification.</title>
        <authorList>
            <person name="Goeker M."/>
        </authorList>
    </citation>
    <scope>NUCLEOTIDE SEQUENCE [LARGE SCALE GENOMIC DNA]</scope>
    <source>
        <strain evidence="2 3">DSM 44599</strain>
    </source>
</reference>
<keyword evidence="2" id="KW-0808">Transferase</keyword>
<dbReference type="CDD" id="cd00761">
    <property type="entry name" value="Glyco_tranf_GTA_type"/>
    <property type="match status" value="1"/>
</dbReference>
<dbReference type="PANTHER" id="PTHR43646">
    <property type="entry name" value="GLYCOSYLTRANSFERASE"/>
    <property type="match status" value="1"/>
</dbReference>
<dbReference type="InterPro" id="IPR029044">
    <property type="entry name" value="Nucleotide-diphossugar_trans"/>
</dbReference>
<evidence type="ECO:0000259" key="1">
    <source>
        <dbReference type="Pfam" id="PF00535"/>
    </source>
</evidence>
<keyword evidence="3" id="KW-1185">Reference proteome</keyword>